<dbReference type="AlphaFoldDB" id="A0A2J8V7V0"/>
<protein>
    <submittedName>
        <fullName evidence="1">AXDND1 isoform 8</fullName>
    </submittedName>
</protein>
<dbReference type="PANTHER" id="PTHR23052">
    <property type="entry name" value="AXONEMAL DYNEIN LIGHT CHAIN DOMAIN-CONTAINING PROTEIN 1"/>
    <property type="match status" value="1"/>
</dbReference>
<dbReference type="PANTHER" id="PTHR23052:SF1">
    <property type="entry name" value="AXONEMAL DYNEIN LIGHT CHAIN DOMAIN-CONTAINING PROTEIN 1"/>
    <property type="match status" value="1"/>
</dbReference>
<proteinExistence type="predicted"/>
<gene>
    <name evidence="1" type="ORF">CR201_G0021634</name>
</gene>
<organism evidence="1">
    <name type="scientific">Pongo abelii</name>
    <name type="common">Sumatran orangutan</name>
    <name type="synonym">Pongo pygmaeus abelii</name>
    <dbReference type="NCBI Taxonomy" id="9601"/>
    <lineage>
        <taxon>Eukaryota</taxon>
        <taxon>Metazoa</taxon>
        <taxon>Chordata</taxon>
        <taxon>Craniata</taxon>
        <taxon>Vertebrata</taxon>
        <taxon>Euteleostomi</taxon>
        <taxon>Mammalia</taxon>
        <taxon>Eutheria</taxon>
        <taxon>Euarchontoglires</taxon>
        <taxon>Primates</taxon>
        <taxon>Haplorrhini</taxon>
        <taxon>Catarrhini</taxon>
        <taxon>Hominidae</taxon>
        <taxon>Pongo</taxon>
    </lineage>
</organism>
<reference evidence="1" key="1">
    <citation type="submission" date="2017-12" db="EMBL/GenBank/DDBJ databases">
        <title>High-resolution comparative analysis of great ape genomes.</title>
        <authorList>
            <person name="Pollen A."/>
            <person name="Hastie A."/>
            <person name="Hormozdiari F."/>
            <person name="Dougherty M."/>
            <person name="Liu R."/>
            <person name="Chaisson M."/>
            <person name="Hoppe E."/>
            <person name="Hill C."/>
            <person name="Pang A."/>
            <person name="Hillier L."/>
            <person name="Baker C."/>
            <person name="Armstrong J."/>
            <person name="Shendure J."/>
            <person name="Paten B."/>
            <person name="Wilson R."/>
            <person name="Chao H."/>
            <person name="Schneider V."/>
            <person name="Ventura M."/>
            <person name="Kronenberg Z."/>
            <person name="Murali S."/>
            <person name="Gordon D."/>
            <person name="Cantsilieris S."/>
            <person name="Munson K."/>
            <person name="Nelson B."/>
            <person name="Raja A."/>
            <person name="Underwood J."/>
            <person name="Diekhans M."/>
            <person name="Fiddes I."/>
            <person name="Haussler D."/>
            <person name="Eichler E."/>
        </authorList>
    </citation>
    <scope>NUCLEOTIDE SEQUENCE [LARGE SCALE GENOMIC DNA]</scope>
    <source>
        <strain evidence="1">Susie</strain>
    </source>
</reference>
<sequence>MVDRSKPLPTSLQNEFIPKEVLLSLTYAANAGPCPENLLPPKKIKTPQGTLPRLVDHVWHHPVRRNKFKYLIDHPVSLTGAGRDISFLYDVTYAKGQTREKAVCPPHLSRSLQSHDGVIVPHK</sequence>
<dbReference type="InterPro" id="IPR052845">
    <property type="entry name" value="Axonemal_dynein_LC_domain"/>
</dbReference>
<accession>A0A2J8V7V0</accession>
<feature type="non-terminal residue" evidence="1">
    <location>
        <position position="123"/>
    </location>
</feature>
<dbReference type="EMBL" id="NDHI03003429">
    <property type="protein sequence ID" value="PNJ53592.1"/>
    <property type="molecule type" value="Genomic_DNA"/>
</dbReference>
<name>A0A2J8V7V0_PONAB</name>
<comment type="caution">
    <text evidence="1">The sequence shown here is derived from an EMBL/GenBank/DDBJ whole genome shotgun (WGS) entry which is preliminary data.</text>
</comment>
<evidence type="ECO:0000313" key="1">
    <source>
        <dbReference type="EMBL" id="PNJ53592.1"/>
    </source>
</evidence>